<evidence type="ECO:0000313" key="2">
    <source>
        <dbReference type="EMBL" id="MDP5138234.1"/>
    </source>
</evidence>
<evidence type="ECO:0008006" key="4">
    <source>
        <dbReference type="Google" id="ProtNLM"/>
    </source>
</evidence>
<organism evidence="2 3">
    <name type="scientific">Rheinheimera baltica</name>
    <dbReference type="NCBI Taxonomy" id="67576"/>
    <lineage>
        <taxon>Bacteria</taxon>
        <taxon>Pseudomonadati</taxon>
        <taxon>Pseudomonadota</taxon>
        <taxon>Gammaproteobacteria</taxon>
        <taxon>Chromatiales</taxon>
        <taxon>Chromatiaceae</taxon>
        <taxon>Rheinheimera</taxon>
    </lineage>
</organism>
<dbReference type="EMBL" id="JAPJDZ010000116">
    <property type="protein sequence ID" value="MDP5138234.1"/>
    <property type="molecule type" value="Genomic_DNA"/>
</dbReference>
<keyword evidence="3" id="KW-1185">Reference proteome</keyword>
<evidence type="ECO:0000313" key="3">
    <source>
        <dbReference type="Proteomes" id="UP001231109"/>
    </source>
</evidence>
<name>A0ABT9I4A9_9GAMM</name>
<evidence type="ECO:0000256" key="1">
    <source>
        <dbReference type="SAM" id="SignalP"/>
    </source>
</evidence>
<proteinExistence type="predicted"/>
<comment type="caution">
    <text evidence="2">The sequence shown here is derived from an EMBL/GenBank/DDBJ whole genome shotgun (WGS) entry which is preliminary data.</text>
</comment>
<reference evidence="2 3" key="1">
    <citation type="submission" date="2022-11" db="EMBL/GenBank/DDBJ databases">
        <title>Viruses from the air-sea interface of a natural surface slick.</title>
        <authorList>
            <person name="Rahlff J."/>
            <person name="Holmfeldt K."/>
        </authorList>
    </citation>
    <scope>NUCLEOTIDE SEQUENCE [LARGE SCALE GENOMIC DNA]</scope>
    <source>
        <strain evidence="2 3">SMS4</strain>
    </source>
</reference>
<protein>
    <recommendedName>
        <fullName evidence="4">Lipoprotein</fullName>
    </recommendedName>
</protein>
<accession>A0ABT9I4A9</accession>
<feature type="chain" id="PRO_5047532391" description="Lipoprotein" evidence="1">
    <location>
        <begin position="19"/>
        <end position="78"/>
    </location>
</feature>
<sequence length="78" mass="8690">MRKFIFLCLIVVSLSSCASHQVAENGCKFVNGAHESEQERKKNNERKGEAHGQDKVDIINGILALFAINLSDEDKKCI</sequence>
<dbReference type="Proteomes" id="UP001231109">
    <property type="component" value="Unassembled WGS sequence"/>
</dbReference>
<gene>
    <name evidence="2" type="ORF">ORJ04_19995</name>
</gene>
<keyword evidence="1" id="KW-0732">Signal</keyword>
<dbReference type="RefSeq" id="WP_305977383.1">
    <property type="nucleotide sequence ID" value="NZ_JAPJDZ010000116.1"/>
</dbReference>
<dbReference type="PROSITE" id="PS51257">
    <property type="entry name" value="PROKAR_LIPOPROTEIN"/>
    <property type="match status" value="1"/>
</dbReference>
<feature type="signal peptide" evidence="1">
    <location>
        <begin position="1"/>
        <end position="18"/>
    </location>
</feature>